<dbReference type="PIRSF" id="PIRSF005539">
    <property type="entry name" value="Pept_S33_TRI_F1"/>
    <property type="match status" value="1"/>
</dbReference>
<evidence type="ECO:0000256" key="1">
    <source>
        <dbReference type="ARBA" id="ARBA00010088"/>
    </source>
</evidence>
<name>A0A5J6MK87_9PROT</name>
<evidence type="ECO:0000313" key="6">
    <source>
        <dbReference type="EMBL" id="QEX17793.1"/>
    </source>
</evidence>
<organism evidence="6 7">
    <name type="scientific">Hypericibacter terrae</name>
    <dbReference type="NCBI Taxonomy" id="2602015"/>
    <lineage>
        <taxon>Bacteria</taxon>
        <taxon>Pseudomonadati</taxon>
        <taxon>Pseudomonadota</taxon>
        <taxon>Alphaproteobacteria</taxon>
        <taxon>Rhodospirillales</taxon>
        <taxon>Dongiaceae</taxon>
        <taxon>Hypericibacter</taxon>
    </lineage>
</organism>
<dbReference type="PANTHER" id="PTHR43798">
    <property type="entry name" value="MONOACYLGLYCEROL LIPASE"/>
    <property type="match status" value="1"/>
</dbReference>
<proteinExistence type="inferred from homology"/>
<evidence type="ECO:0000313" key="7">
    <source>
        <dbReference type="Proteomes" id="UP000326202"/>
    </source>
</evidence>
<feature type="active site" description="Proton donor" evidence="4">
    <location>
        <position position="280"/>
    </location>
</feature>
<dbReference type="EMBL" id="CP042906">
    <property type="protein sequence ID" value="QEX17793.1"/>
    <property type="molecule type" value="Genomic_DNA"/>
</dbReference>
<dbReference type="InterPro" id="IPR005945">
    <property type="entry name" value="Pro_imino_pep"/>
</dbReference>
<dbReference type="Gene3D" id="3.40.50.1820">
    <property type="entry name" value="alpha/beta hydrolase"/>
    <property type="match status" value="1"/>
</dbReference>
<feature type="active site" description="Nucleophile" evidence="4">
    <location>
        <position position="115"/>
    </location>
</feature>
<dbReference type="NCBIfam" id="TIGR01250">
    <property type="entry name" value="pro_imino_pep_2"/>
    <property type="match status" value="1"/>
</dbReference>
<protein>
    <submittedName>
        <fullName evidence="6">Proline iminopeptidase</fullName>
    </submittedName>
</protein>
<dbReference type="Proteomes" id="UP000326202">
    <property type="component" value="Chromosome"/>
</dbReference>
<evidence type="ECO:0000259" key="5">
    <source>
        <dbReference type="Pfam" id="PF00561"/>
    </source>
</evidence>
<comment type="similarity">
    <text evidence="1 3">Belongs to the peptidase S33 family.</text>
</comment>
<dbReference type="PANTHER" id="PTHR43798:SF33">
    <property type="entry name" value="HYDROLASE, PUTATIVE (AFU_ORTHOLOGUE AFUA_2G14860)-RELATED"/>
    <property type="match status" value="1"/>
</dbReference>
<dbReference type="Pfam" id="PF00561">
    <property type="entry name" value="Abhydrolase_1"/>
    <property type="match status" value="1"/>
</dbReference>
<feature type="domain" description="AB hydrolase-1" evidence="5">
    <location>
        <begin position="39"/>
        <end position="287"/>
    </location>
</feature>
<dbReference type="SUPFAM" id="SSF53474">
    <property type="entry name" value="alpha/beta-Hydrolases"/>
    <property type="match status" value="1"/>
</dbReference>
<dbReference type="PRINTS" id="PR00793">
    <property type="entry name" value="PROAMNOPTASE"/>
</dbReference>
<dbReference type="AlphaFoldDB" id="A0A5J6MK87"/>
<feature type="active site" evidence="4">
    <location>
        <position position="253"/>
    </location>
</feature>
<dbReference type="InterPro" id="IPR002410">
    <property type="entry name" value="Peptidase_S33"/>
</dbReference>
<sequence>MAALNPPLPADARPPDETFRVKIDGHEVQVYSYGRGPEVLFCLNGGPGLPCDYVRETHSVMADHGYRVVVHDQLGTGRSDKPKDKSLWTLARYVEEVETLRRTLGLGRVHLLGQSWGTWLGFEYLLTHPNGAKSFICANGTAEIPLHLRDLERLRGALGPETVAMMARHEAEGTTDHPAYQGAVQVLNYRHVCRLDHWPPALMRSIDGINMDIYGTMWGPNEFTCTGNLKDWDRLADLPRIEQPCLVLCGHHDELTPDSAARIARRLKKPTLKIFRNSSHMPFFEEPADYIATLRSFLDQHRGG</sequence>
<dbReference type="KEGG" id="htq:FRZ44_30960"/>
<gene>
    <name evidence="6" type="primary">pip3</name>
    <name evidence="6" type="ORF">FRZ44_30960</name>
</gene>
<dbReference type="GO" id="GO:0006508">
    <property type="term" value="P:proteolysis"/>
    <property type="evidence" value="ECO:0007669"/>
    <property type="project" value="InterPro"/>
</dbReference>
<reference evidence="6 7" key="1">
    <citation type="submission" date="2019-08" db="EMBL/GenBank/DDBJ databases">
        <title>Hyperibacter terrae gen. nov., sp. nov. and Hyperibacter viscosus sp. nov., two new members in the family Rhodospirillaceae isolated from the rhizosphere of Hypericum perforatum.</title>
        <authorList>
            <person name="Noviana Z."/>
        </authorList>
    </citation>
    <scope>NUCLEOTIDE SEQUENCE [LARGE SCALE GENOMIC DNA]</scope>
    <source>
        <strain evidence="6 7">R5913</strain>
    </source>
</reference>
<dbReference type="OrthoDB" id="9796770at2"/>
<dbReference type="GO" id="GO:0016020">
    <property type="term" value="C:membrane"/>
    <property type="evidence" value="ECO:0007669"/>
    <property type="project" value="TreeGrafter"/>
</dbReference>
<evidence type="ECO:0000256" key="2">
    <source>
        <dbReference type="ARBA" id="ARBA00022801"/>
    </source>
</evidence>
<evidence type="ECO:0000256" key="3">
    <source>
        <dbReference type="PIRNR" id="PIRNR005539"/>
    </source>
</evidence>
<dbReference type="InterPro" id="IPR050266">
    <property type="entry name" value="AB_hydrolase_sf"/>
</dbReference>
<dbReference type="InterPro" id="IPR029058">
    <property type="entry name" value="AB_hydrolase_fold"/>
</dbReference>
<dbReference type="RefSeq" id="WP_151178012.1">
    <property type="nucleotide sequence ID" value="NZ_CP042906.1"/>
</dbReference>
<evidence type="ECO:0000256" key="4">
    <source>
        <dbReference type="PIRSR" id="PIRSR005539-1"/>
    </source>
</evidence>
<accession>A0A5J6MK87</accession>
<dbReference type="GO" id="GO:0008233">
    <property type="term" value="F:peptidase activity"/>
    <property type="evidence" value="ECO:0007669"/>
    <property type="project" value="InterPro"/>
</dbReference>
<keyword evidence="2 3" id="KW-0378">Hydrolase</keyword>
<keyword evidence="7" id="KW-1185">Reference proteome</keyword>
<dbReference type="InterPro" id="IPR000073">
    <property type="entry name" value="AB_hydrolase_1"/>
</dbReference>